<accession>A0A4P8N0Q5</accession>
<protein>
    <submittedName>
        <fullName evidence="1">Uncharacterized protein</fullName>
    </submittedName>
</protein>
<dbReference type="EMBL" id="MK719710">
    <property type="protein sequence ID" value="QCQ59159.1"/>
    <property type="molecule type" value="Genomic_DNA"/>
</dbReference>
<proteinExistence type="predicted"/>
<sequence>MKIEDLTLTKNQYIVRDKQTGELFQYGRMFDEIGHAKNAYYQDRWFSRQNNLPSRFDDQTKMEIAKVELQQVVKEVV</sequence>
<gene>
    <name evidence="1" type="ORF">Barba5S_gp081</name>
</gene>
<name>A0A4P8N0Q5_9CAUD</name>
<evidence type="ECO:0000313" key="2">
    <source>
        <dbReference type="Proteomes" id="UP000300543"/>
    </source>
</evidence>
<evidence type="ECO:0000313" key="1">
    <source>
        <dbReference type="EMBL" id="QCQ59159.1"/>
    </source>
</evidence>
<dbReference type="Proteomes" id="UP000300543">
    <property type="component" value="Segment"/>
</dbReference>
<reference evidence="1 2" key="1">
    <citation type="submission" date="2019-03" db="EMBL/GenBank/DDBJ databases">
        <title>Genomic and seasonal variations among aquatic phages infecting the Baltic Sea Gammaproteobacteria Rheinheimera sp. bal341.</title>
        <authorList>
            <person name="Nilsson E."/>
            <person name="Li K."/>
            <person name="Fridlund J."/>
            <person name="Sulcius S."/>
            <person name="Bunse C."/>
            <person name="Karlsson C.M.G."/>
            <person name="Lindh M."/>
            <person name="Lundin D."/>
            <person name="Pinhassi J."/>
            <person name="Holmfeldt K."/>
        </authorList>
    </citation>
    <scope>NUCLEOTIDE SEQUENCE [LARGE SCALE GENOMIC DNA]</scope>
</reference>
<keyword evidence="2" id="KW-1185">Reference proteome</keyword>
<organism evidence="1 2">
    <name type="scientific">Rheinheimera phage Barba5S</name>
    <dbReference type="NCBI Taxonomy" id="2849599"/>
    <lineage>
        <taxon>Viruses</taxon>
        <taxon>Duplodnaviria</taxon>
        <taxon>Heunggongvirae</taxon>
        <taxon>Uroviricota</taxon>
        <taxon>Caudoviricetes</taxon>
        <taxon>Barbavirus</taxon>
        <taxon>Barbavirus barba5S</taxon>
    </lineage>
</organism>